<reference evidence="1 2" key="1">
    <citation type="journal article" date="2016" name="Nat. Commun.">
        <title>Thousands of microbial genomes shed light on interconnected biogeochemical processes in an aquifer system.</title>
        <authorList>
            <person name="Anantharaman K."/>
            <person name="Brown C.T."/>
            <person name="Hug L.A."/>
            <person name="Sharon I."/>
            <person name="Castelle C.J."/>
            <person name="Probst A.J."/>
            <person name="Thomas B.C."/>
            <person name="Singh A."/>
            <person name="Wilkins M.J."/>
            <person name="Karaoz U."/>
            <person name="Brodie E.L."/>
            <person name="Williams K.H."/>
            <person name="Hubbard S.S."/>
            <person name="Banfield J.F."/>
        </authorList>
    </citation>
    <scope>NUCLEOTIDE SEQUENCE [LARGE SCALE GENOMIC DNA]</scope>
</reference>
<evidence type="ECO:0008006" key="3">
    <source>
        <dbReference type="Google" id="ProtNLM"/>
    </source>
</evidence>
<evidence type="ECO:0000313" key="2">
    <source>
        <dbReference type="Proteomes" id="UP000179252"/>
    </source>
</evidence>
<proteinExistence type="predicted"/>
<comment type="caution">
    <text evidence="1">The sequence shown here is derived from an EMBL/GenBank/DDBJ whole genome shotgun (WGS) entry which is preliminary data.</text>
</comment>
<evidence type="ECO:0000313" key="1">
    <source>
        <dbReference type="EMBL" id="OGD83155.1"/>
    </source>
</evidence>
<protein>
    <recommendedName>
        <fullName evidence="3">HTH crp-type domain-containing protein</fullName>
    </recommendedName>
</protein>
<sequence>MTLSDLIIDVDKITEETLESALKGYVGYDPSQRIIILTPEGRKLNQINKVLVFLLAQKGWKFVIKEGEPPQEGLKPKDLGKLLSLGDSIRPVLKKIKDKGLIYLQKDGAYVIPNNMVLEVIDTLKKGNNG</sequence>
<dbReference type="AlphaFoldDB" id="A0A1F5FU83"/>
<dbReference type="EMBL" id="MFAU01000058">
    <property type="protein sequence ID" value="OGD83155.1"/>
    <property type="molecule type" value="Genomic_DNA"/>
</dbReference>
<gene>
    <name evidence="1" type="ORF">A2165_01275</name>
</gene>
<name>A0A1F5FU83_9BACT</name>
<organism evidence="1 2">
    <name type="scientific">Candidatus Curtissbacteria bacterium RBG_13_40_7</name>
    <dbReference type="NCBI Taxonomy" id="1797706"/>
    <lineage>
        <taxon>Bacteria</taxon>
        <taxon>Candidatus Curtissiibacteriota</taxon>
    </lineage>
</organism>
<accession>A0A1F5FU83</accession>
<dbReference type="Proteomes" id="UP000179252">
    <property type="component" value="Unassembled WGS sequence"/>
</dbReference>